<proteinExistence type="predicted"/>
<keyword evidence="3" id="KW-1185">Reference proteome</keyword>
<reference evidence="2 3" key="1">
    <citation type="journal article" date="2013" name="Genome Announc.">
        <title>Complete Genome Sequence of the Porcine Strain Brachyspira pilosicoli P43/6/78(T.).</title>
        <authorList>
            <person name="Lin C."/>
            <person name="den Bakker H.C."/>
            <person name="Suzuki H."/>
            <person name="Lefebure T."/>
            <person name="Ponnala L."/>
            <person name="Sun Q."/>
            <person name="Stanhope M.J."/>
            <person name="Wiedmann M."/>
            <person name="Duhamel G.E."/>
        </authorList>
    </citation>
    <scope>NUCLEOTIDE SEQUENCE [LARGE SCALE GENOMIC DNA]</scope>
    <source>
        <strain evidence="2 3">P43/6/78</strain>
    </source>
</reference>
<dbReference type="AlphaFoldDB" id="A0A3B6VZ78"/>
<protein>
    <recommendedName>
        <fullName evidence="4">Sel1 domain-containing protein repeat-containing protein</fullName>
    </recommendedName>
</protein>
<evidence type="ECO:0000313" key="3">
    <source>
        <dbReference type="Proteomes" id="UP000010793"/>
    </source>
</evidence>
<dbReference type="KEGG" id="bpip:BPP43_05375"/>
<gene>
    <name evidence="2" type="ORF">BPP43_05375</name>
</gene>
<dbReference type="RefSeq" id="WP_015274359.1">
    <property type="nucleotide sequence ID" value="NC_019908.1"/>
</dbReference>
<keyword evidence="1" id="KW-0175">Coiled coil</keyword>
<evidence type="ECO:0000256" key="1">
    <source>
        <dbReference type="SAM" id="Coils"/>
    </source>
</evidence>
<organism evidence="2 3">
    <name type="scientific">Brachyspira pilosicoli P43/6/78</name>
    <dbReference type="NCBI Taxonomy" id="1042417"/>
    <lineage>
        <taxon>Bacteria</taxon>
        <taxon>Pseudomonadati</taxon>
        <taxon>Spirochaetota</taxon>
        <taxon>Spirochaetia</taxon>
        <taxon>Brachyspirales</taxon>
        <taxon>Brachyspiraceae</taxon>
        <taxon>Brachyspira</taxon>
    </lineage>
</organism>
<accession>A0A3B6VZ78</accession>
<evidence type="ECO:0000313" key="2">
    <source>
        <dbReference type="EMBL" id="AGA66327.1"/>
    </source>
</evidence>
<dbReference type="Proteomes" id="UP000010793">
    <property type="component" value="Chromosome"/>
</dbReference>
<dbReference type="EMBL" id="CP002873">
    <property type="protein sequence ID" value="AGA66327.1"/>
    <property type="molecule type" value="Genomic_DNA"/>
</dbReference>
<feature type="coiled-coil region" evidence="1">
    <location>
        <begin position="140"/>
        <end position="167"/>
    </location>
</feature>
<evidence type="ECO:0008006" key="4">
    <source>
        <dbReference type="Google" id="ProtNLM"/>
    </source>
</evidence>
<sequence length="494" mass="58393">MNLTIPYENKIKEADKKIIEEYIENNVEEYKNNYAKLTELTMDAVSSLSASKSRTQFIANQGFIKNILNTITGQNRKIRYEIDYNYSIVKNASIKMIETLARQNKITYEGIIYLNNKLNNIEKDVDEELIAVCENVRESFNVLLNKIDEQSNRIDNIEKKVQLLEFKAAKNILEYNGLKYIEMDNIERLICLSNDLYHSITSNNKKDNLVFKDNIFMIKSILFDFDINLEGSTCLKDFYLKFMEKPYLIDKIFSLIDINNDVSQIFIPILGAVKKLEKLNSEESYVVSSILEKLTSSNIEANITDIKFDLIKEYGKNISNFNYETTINNYELIVLIMNELKIISTKTETKAISLENSLELIKKYYSSKQYLKVILECNKIKDSNEEILNIKLDSIYKILIKEVSKTKDYKEIAKIYLMKRDYDKSIKYLNKYFEEHSNNKELYRYKNRLKEQYDKIKKYQDKISKQIDKTKDNNKKEYLDFLNDFWGLYLSKIK</sequence>
<name>A0A3B6VZ78_BRAPL</name>
<feature type="coiled-coil region" evidence="1">
    <location>
        <begin position="442"/>
        <end position="469"/>
    </location>
</feature>